<evidence type="ECO:0000259" key="1">
    <source>
        <dbReference type="PROSITE" id="PS00497"/>
    </source>
</evidence>
<evidence type="ECO:0000313" key="3">
    <source>
        <dbReference type="EMBL" id="MBV4458437.1"/>
    </source>
</evidence>
<dbReference type="InterPro" id="IPR057190">
    <property type="entry name" value="DUF7868"/>
</dbReference>
<dbReference type="PROSITE" id="PS00497">
    <property type="entry name" value="TYROSINASE_1"/>
    <property type="match status" value="1"/>
</dbReference>
<organism evidence="3 4">
    <name type="scientific">Pseudomonas ekonensis</name>
    <dbReference type="NCBI Taxonomy" id="2842353"/>
    <lineage>
        <taxon>Bacteria</taxon>
        <taxon>Pseudomonadati</taxon>
        <taxon>Pseudomonadota</taxon>
        <taxon>Gammaproteobacteria</taxon>
        <taxon>Pseudomonadales</taxon>
        <taxon>Pseudomonadaceae</taxon>
        <taxon>Pseudomonas</taxon>
    </lineage>
</organism>
<accession>A0ABS6PD98</accession>
<feature type="domain" description="Tyrosinase copper-binding" evidence="2">
    <location>
        <begin position="250"/>
        <end position="261"/>
    </location>
</feature>
<dbReference type="RefSeq" id="WP_217892031.1">
    <property type="nucleotide sequence ID" value="NZ_JAHSTS010000001.1"/>
</dbReference>
<keyword evidence="4" id="KW-1185">Reference proteome</keyword>
<dbReference type="InterPro" id="IPR050316">
    <property type="entry name" value="Tyrosinase/Hemocyanin"/>
</dbReference>
<gene>
    <name evidence="3" type="ORF">KVG96_10785</name>
</gene>
<comment type="caution">
    <text evidence="3">The sequence shown here is derived from an EMBL/GenBank/DDBJ whole genome shotgun (WGS) entry which is preliminary data.</text>
</comment>
<proteinExistence type="predicted"/>
<reference evidence="3 4" key="1">
    <citation type="submission" date="2021-06" db="EMBL/GenBank/DDBJ databases">
        <title>Updating the genus Pseudomonas: Description of 43 new species and partition of the Pseudomonas putida group.</title>
        <authorList>
            <person name="Girard L."/>
            <person name="Lood C."/>
            <person name="Vandamme P."/>
            <person name="Rokni-Zadeh H."/>
            <person name="Van Noort V."/>
            <person name="Hofte M."/>
            <person name="Lavigne R."/>
            <person name="De Mot R."/>
        </authorList>
    </citation>
    <scope>NUCLEOTIDE SEQUENCE [LARGE SCALE GENOMIC DNA]</scope>
    <source>
        <strain evidence="3 4">COR58</strain>
    </source>
</reference>
<dbReference type="Pfam" id="PF25271">
    <property type="entry name" value="DUF7868"/>
    <property type="match status" value="1"/>
</dbReference>
<evidence type="ECO:0000313" key="4">
    <source>
        <dbReference type="Proteomes" id="UP000765224"/>
    </source>
</evidence>
<dbReference type="PROSITE" id="PS00498">
    <property type="entry name" value="TYROSINASE_2"/>
    <property type="match status" value="1"/>
</dbReference>
<evidence type="ECO:0000259" key="2">
    <source>
        <dbReference type="PROSITE" id="PS00498"/>
    </source>
</evidence>
<name>A0ABS6PD98_9PSED</name>
<dbReference type="Proteomes" id="UP000765224">
    <property type="component" value="Unassembled WGS sequence"/>
</dbReference>
<dbReference type="PANTHER" id="PTHR11474:SF76">
    <property type="entry name" value="SHKT DOMAIN-CONTAINING PROTEIN"/>
    <property type="match status" value="1"/>
</dbReference>
<protein>
    <submittedName>
        <fullName evidence="3">Tyrosinase family protein</fullName>
    </submittedName>
</protein>
<dbReference type="PANTHER" id="PTHR11474">
    <property type="entry name" value="TYROSINASE FAMILY MEMBER"/>
    <property type="match status" value="1"/>
</dbReference>
<dbReference type="Pfam" id="PF00264">
    <property type="entry name" value="Tyrosinase"/>
    <property type="match status" value="2"/>
</dbReference>
<sequence>MTYTRRNVWSLKQPWPPELLWYARGVKIMKARPFSDVTSWRYQAAIHGVEEVVWRQFGWLKPTEKLPATPEFLKQDRNQCQHHSWYFLPWHRGYLAAFESMVRAAIRTLPGAPSDWALPYWNYNDATAANPRQLPEAFAKNSWPDGGDNPLFEARRFGRGDGVVVIRAIDVDLTAALSDPDYEGLPNGSPGFGGVRTPFQHNADRANEGVLEQGPHDPVHGLVGGAVQNTDPQDWRNYGLMSMPLTAALDPIFWLHHANIDRLWEVWRNRNPRFTNPVLKSWLDGPSGKQRFVLPQADGSRKSFAPKDMLDTKAAGLDYVYEDISDPLGGQQRVALRMDTLKTLMDAPATFTFAEVADVPRKPTVELLGANSKALTLGSAPSATLVKTDKPTAAKLTQSFSMASFALQAPSEPDRVFLNLENITGANDAAIFDVYVGLGEGEDPAEHPENLAGVVSLFGVGEASNLAKPHGGAGLSKVIEITATIDRLHLSGQSDLRKLPVLFVPVHCTEGVSIQRVSIYRQST</sequence>
<dbReference type="EMBL" id="JAHSTS010000001">
    <property type="protein sequence ID" value="MBV4458437.1"/>
    <property type="molecule type" value="Genomic_DNA"/>
</dbReference>
<dbReference type="InterPro" id="IPR002227">
    <property type="entry name" value="Tyrosinase_Cu-bd"/>
</dbReference>
<feature type="domain" description="Tyrosinase copper-binding" evidence="1">
    <location>
        <begin position="82"/>
        <end position="99"/>
    </location>
</feature>